<dbReference type="PROSITE" id="PS50112">
    <property type="entry name" value="PAS"/>
    <property type="match status" value="1"/>
</dbReference>
<keyword evidence="11" id="KW-0067">ATP-binding</keyword>
<evidence type="ECO:0000256" key="8">
    <source>
        <dbReference type="ARBA" id="ARBA00022692"/>
    </source>
</evidence>
<keyword evidence="10" id="KW-0418">Kinase</keyword>
<evidence type="ECO:0000256" key="14">
    <source>
        <dbReference type="ARBA" id="ARBA00023136"/>
    </source>
</evidence>
<dbReference type="InterPro" id="IPR004358">
    <property type="entry name" value="Sig_transdc_His_kin-like_C"/>
</dbReference>
<dbReference type="SUPFAM" id="SSF158472">
    <property type="entry name" value="HAMP domain-like"/>
    <property type="match status" value="1"/>
</dbReference>
<comment type="subcellular location">
    <subcellularLocation>
        <location evidence="3">Cell membrane</location>
    </subcellularLocation>
    <subcellularLocation>
        <location evidence="2">Membrane</location>
        <topology evidence="2">Multi-pass membrane protein</topology>
    </subcellularLocation>
</comment>
<dbReference type="SUPFAM" id="SSF47384">
    <property type="entry name" value="Homodimeric domain of signal transducing histidine kinase"/>
    <property type="match status" value="1"/>
</dbReference>
<feature type="domain" description="HAMP" evidence="18">
    <location>
        <begin position="202"/>
        <end position="254"/>
    </location>
</feature>
<keyword evidence="5" id="KW-1003">Cell membrane</keyword>
<evidence type="ECO:0000256" key="9">
    <source>
        <dbReference type="ARBA" id="ARBA00022741"/>
    </source>
</evidence>
<evidence type="ECO:0000256" key="3">
    <source>
        <dbReference type="ARBA" id="ARBA00004236"/>
    </source>
</evidence>
<evidence type="ECO:0000256" key="13">
    <source>
        <dbReference type="ARBA" id="ARBA00023012"/>
    </source>
</evidence>
<dbReference type="GO" id="GO:0000156">
    <property type="term" value="F:phosphorelay response regulator activity"/>
    <property type="evidence" value="ECO:0007669"/>
    <property type="project" value="TreeGrafter"/>
</dbReference>
<dbReference type="Gene3D" id="3.30.450.20">
    <property type="entry name" value="PAS domain"/>
    <property type="match status" value="1"/>
</dbReference>
<evidence type="ECO:0000256" key="7">
    <source>
        <dbReference type="ARBA" id="ARBA00022679"/>
    </source>
</evidence>
<dbReference type="InterPro" id="IPR050351">
    <property type="entry name" value="BphY/WalK/GraS-like"/>
</dbReference>
<comment type="catalytic activity">
    <reaction evidence="1">
        <text>ATP + protein L-histidine = ADP + protein N-phospho-L-histidine.</text>
        <dbReference type="EC" id="2.7.13.3"/>
    </reaction>
</comment>
<dbReference type="Pfam" id="PF00672">
    <property type="entry name" value="HAMP"/>
    <property type="match status" value="1"/>
</dbReference>
<evidence type="ECO:0000256" key="1">
    <source>
        <dbReference type="ARBA" id="ARBA00000085"/>
    </source>
</evidence>
<evidence type="ECO:0000256" key="15">
    <source>
        <dbReference type="SAM" id="Phobius"/>
    </source>
</evidence>
<sequence length="614" mass="67556">MLGIRQKLSLGFGGLLAVIVVLGLLNVTLVTDLGNSVDVILRENYRSVIACQEMKEALERMDSGILFTLLGYEKEGSDLISKNATLFEKALEVELHNITLPGEGEKAEHILELFSQYRSGLGAARNPSLSHETRREAYFAQLLPLFQQIKAAADDILHMNQKNMSDANQQARQTAATARQQMIMLLTIGAAVAVGFMFFTRKWILRPVDRLIASAKEIEAGNLDLVVHANSRDEIGTLAEAFNAMAASLRELRRTDRAKLLRIQRSTEQAFKFLPDAIAIVDMEGNIEVASAAAADAFGLRATEKITEAPFQTVIDLFHEAVRTGRVSEPGNGRALIQRFIQDEERYFRPRAVPTLDADKQPTGVIIILSDATQERHQNELKKGVISTVAHQLRTPLTSVRMALHLLLEEKVGTLTEKQAELAIAAKEESDRLYAILEQLLNISRIESGKAQINLRVISSHQLVFESVEPFRRAAHDRGIALEVNLPEDLPAVIADSLLMGQVFANLLSNALKYTYPGGKVVLGGQATDHEVILSVSDTGRGIPRQYLQNILEQFFRVPGQGQDTGVGLGLSIVQEIVSAHGGAVNVESTEGEGSVFTFSLQRADALLKEEKTW</sequence>
<proteinExistence type="predicted"/>
<evidence type="ECO:0000313" key="19">
    <source>
        <dbReference type="EMBL" id="MBI5248555.1"/>
    </source>
</evidence>
<dbReference type="InterPro" id="IPR005467">
    <property type="entry name" value="His_kinase_dom"/>
</dbReference>
<dbReference type="PROSITE" id="PS50109">
    <property type="entry name" value="HIS_KIN"/>
    <property type="match status" value="1"/>
</dbReference>
<dbReference type="Gene3D" id="3.30.565.10">
    <property type="entry name" value="Histidine kinase-like ATPase, C-terminal domain"/>
    <property type="match status" value="1"/>
</dbReference>
<dbReference type="InterPro" id="IPR003660">
    <property type="entry name" value="HAMP_dom"/>
</dbReference>
<dbReference type="PRINTS" id="PR00344">
    <property type="entry name" value="BCTRLSENSOR"/>
</dbReference>
<dbReference type="CDD" id="cd06225">
    <property type="entry name" value="HAMP"/>
    <property type="match status" value="1"/>
</dbReference>
<dbReference type="SUPFAM" id="SSF55874">
    <property type="entry name" value="ATPase domain of HSP90 chaperone/DNA topoisomerase II/histidine kinase"/>
    <property type="match status" value="1"/>
</dbReference>
<evidence type="ECO:0000256" key="10">
    <source>
        <dbReference type="ARBA" id="ARBA00022777"/>
    </source>
</evidence>
<dbReference type="GO" id="GO:0007234">
    <property type="term" value="P:osmosensory signaling via phosphorelay pathway"/>
    <property type="evidence" value="ECO:0007669"/>
    <property type="project" value="TreeGrafter"/>
</dbReference>
<dbReference type="InterPro" id="IPR036890">
    <property type="entry name" value="HATPase_C_sf"/>
</dbReference>
<dbReference type="SMART" id="SM00388">
    <property type="entry name" value="HisKA"/>
    <property type="match status" value="1"/>
</dbReference>
<dbReference type="InterPro" id="IPR003594">
    <property type="entry name" value="HATPase_dom"/>
</dbReference>
<reference evidence="19" key="1">
    <citation type="submission" date="2020-07" db="EMBL/GenBank/DDBJ databases">
        <title>Huge and variable diversity of episymbiotic CPR bacteria and DPANN archaea in groundwater ecosystems.</title>
        <authorList>
            <person name="He C.Y."/>
            <person name="Keren R."/>
            <person name="Whittaker M."/>
            <person name="Farag I.F."/>
            <person name="Doudna J."/>
            <person name="Cate J.H.D."/>
            <person name="Banfield J.F."/>
        </authorList>
    </citation>
    <scope>NUCLEOTIDE SEQUENCE</scope>
    <source>
        <strain evidence="19">NC_groundwater_1664_Pr3_B-0.1um_52_9</strain>
    </source>
</reference>
<dbReference type="SMART" id="SM00304">
    <property type="entry name" value="HAMP"/>
    <property type="match status" value="1"/>
</dbReference>
<dbReference type="GO" id="GO:0000155">
    <property type="term" value="F:phosphorelay sensor kinase activity"/>
    <property type="evidence" value="ECO:0007669"/>
    <property type="project" value="InterPro"/>
</dbReference>
<dbReference type="Pfam" id="PF00989">
    <property type="entry name" value="PAS"/>
    <property type="match status" value="1"/>
</dbReference>
<evidence type="ECO:0000256" key="4">
    <source>
        <dbReference type="ARBA" id="ARBA00012438"/>
    </source>
</evidence>
<dbReference type="GO" id="GO:0006355">
    <property type="term" value="P:regulation of DNA-templated transcription"/>
    <property type="evidence" value="ECO:0007669"/>
    <property type="project" value="InterPro"/>
</dbReference>
<dbReference type="Pfam" id="PF02518">
    <property type="entry name" value="HATPase_c"/>
    <property type="match status" value="1"/>
</dbReference>
<dbReference type="PROSITE" id="PS50885">
    <property type="entry name" value="HAMP"/>
    <property type="match status" value="1"/>
</dbReference>
<dbReference type="PANTHER" id="PTHR42878:SF7">
    <property type="entry name" value="SENSOR HISTIDINE KINASE GLRK"/>
    <property type="match status" value="1"/>
</dbReference>
<evidence type="ECO:0000256" key="11">
    <source>
        <dbReference type="ARBA" id="ARBA00022840"/>
    </source>
</evidence>
<feature type="domain" description="Histidine kinase" evidence="16">
    <location>
        <begin position="388"/>
        <end position="605"/>
    </location>
</feature>
<feature type="transmembrane region" description="Helical" evidence="15">
    <location>
        <begin position="182"/>
        <end position="200"/>
    </location>
</feature>
<evidence type="ECO:0000256" key="12">
    <source>
        <dbReference type="ARBA" id="ARBA00022989"/>
    </source>
</evidence>
<dbReference type="Pfam" id="PF00512">
    <property type="entry name" value="HisKA"/>
    <property type="match status" value="1"/>
</dbReference>
<evidence type="ECO:0000256" key="6">
    <source>
        <dbReference type="ARBA" id="ARBA00022553"/>
    </source>
</evidence>
<dbReference type="EC" id="2.7.13.3" evidence="4"/>
<dbReference type="InterPro" id="IPR000014">
    <property type="entry name" value="PAS"/>
</dbReference>
<keyword evidence="14 15" id="KW-0472">Membrane</keyword>
<dbReference type="InterPro" id="IPR035965">
    <property type="entry name" value="PAS-like_dom_sf"/>
</dbReference>
<dbReference type="GO" id="GO:0005524">
    <property type="term" value="F:ATP binding"/>
    <property type="evidence" value="ECO:0007669"/>
    <property type="project" value="UniProtKB-KW"/>
</dbReference>
<protein>
    <recommendedName>
        <fullName evidence="4">histidine kinase</fullName>
        <ecNumber evidence="4">2.7.13.3</ecNumber>
    </recommendedName>
</protein>
<dbReference type="PANTHER" id="PTHR42878">
    <property type="entry name" value="TWO-COMPONENT HISTIDINE KINASE"/>
    <property type="match status" value="1"/>
</dbReference>
<dbReference type="AlphaFoldDB" id="A0A9D6UY45"/>
<accession>A0A9D6UY45</accession>
<evidence type="ECO:0000256" key="2">
    <source>
        <dbReference type="ARBA" id="ARBA00004141"/>
    </source>
</evidence>
<evidence type="ECO:0000259" key="16">
    <source>
        <dbReference type="PROSITE" id="PS50109"/>
    </source>
</evidence>
<name>A0A9D6UY45_9BACT</name>
<keyword evidence="7" id="KW-0808">Transferase</keyword>
<gene>
    <name evidence="19" type="ORF">HY912_03600</name>
</gene>
<feature type="domain" description="PAS" evidence="17">
    <location>
        <begin position="263"/>
        <end position="320"/>
    </location>
</feature>
<keyword evidence="8 15" id="KW-0812">Transmembrane</keyword>
<dbReference type="FunFam" id="3.30.565.10:FF:000023">
    <property type="entry name" value="PAS domain-containing sensor histidine kinase"/>
    <property type="match status" value="1"/>
</dbReference>
<dbReference type="SUPFAM" id="SSF55785">
    <property type="entry name" value="PYP-like sensor domain (PAS domain)"/>
    <property type="match status" value="1"/>
</dbReference>
<evidence type="ECO:0000259" key="17">
    <source>
        <dbReference type="PROSITE" id="PS50112"/>
    </source>
</evidence>
<dbReference type="GO" id="GO:0005886">
    <property type="term" value="C:plasma membrane"/>
    <property type="evidence" value="ECO:0007669"/>
    <property type="project" value="UniProtKB-SubCell"/>
</dbReference>
<dbReference type="EMBL" id="JACRDE010000109">
    <property type="protein sequence ID" value="MBI5248555.1"/>
    <property type="molecule type" value="Genomic_DNA"/>
</dbReference>
<dbReference type="InterPro" id="IPR003661">
    <property type="entry name" value="HisK_dim/P_dom"/>
</dbReference>
<comment type="caution">
    <text evidence="19">The sequence shown here is derived from an EMBL/GenBank/DDBJ whole genome shotgun (WGS) entry which is preliminary data.</text>
</comment>
<dbReference type="SMART" id="SM00387">
    <property type="entry name" value="HATPase_c"/>
    <property type="match status" value="1"/>
</dbReference>
<keyword evidence="12 15" id="KW-1133">Transmembrane helix</keyword>
<dbReference type="InterPro" id="IPR036097">
    <property type="entry name" value="HisK_dim/P_sf"/>
</dbReference>
<dbReference type="GO" id="GO:0030295">
    <property type="term" value="F:protein kinase activator activity"/>
    <property type="evidence" value="ECO:0007669"/>
    <property type="project" value="TreeGrafter"/>
</dbReference>
<dbReference type="InterPro" id="IPR013767">
    <property type="entry name" value="PAS_fold"/>
</dbReference>
<keyword evidence="9" id="KW-0547">Nucleotide-binding</keyword>
<evidence type="ECO:0000313" key="20">
    <source>
        <dbReference type="Proteomes" id="UP000807825"/>
    </source>
</evidence>
<keyword evidence="6" id="KW-0597">Phosphoprotein</keyword>
<organism evidence="19 20">
    <name type="scientific">Desulfomonile tiedjei</name>
    <dbReference type="NCBI Taxonomy" id="2358"/>
    <lineage>
        <taxon>Bacteria</taxon>
        <taxon>Pseudomonadati</taxon>
        <taxon>Thermodesulfobacteriota</taxon>
        <taxon>Desulfomonilia</taxon>
        <taxon>Desulfomonilales</taxon>
        <taxon>Desulfomonilaceae</taxon>
        <taxon>Desulfomonile</taxon>
    </lineage>
</organism>
<dbReference type="CDD" id="cd00075">
    <property type="entry name" value="HATPase"/>
    <property type="match status" value="1"/>
</dbReference>
<dbReference type="Gene3D" id="6.10.340.10">
    <property type="match status" value="1"/>
</dbReference>
<dbReference type="Gene3D" id="1.10.287.130">
    <property type="match status" value="1"/>
</dbReference>
<evidence type="ECO:0000256" key="5">
    <source>
        <dbReference type="ARBA" id="ARBA00022475"/>
    </source>
</evidence>
<keyword evidence="13" id="KW-0902">Two-component regulatory system</keyword>
<dbReference type="CDD" id="cd00082">
    <property type="entry name" value="HisKA"/>
    <property type="match status" value="1"/>
</dbReference>
<evidence type="ECO:0000259" key="18">
    <source>
        <dbReference type="PROSITE" id="PS50885"/>
    </source>
</evidence>
<dbReference type="Proteomes" id="UP000807825">
    <property type="component" value="Unassembled WGS sequence"/>
</dbReference>